<feature type="transmembrane region" description="Helical" evidence="2">
    <location>
        <begin position="105"/>
        <end position="125"/>
    </location>
</feature>
<evidence type="ECO:0000256" key="2">
    <source>
        <dbReference type="SAM" id="Phobius"/>
    </source>
</evidence>
<proteinExistence type="predicted"/>
<feature type="transmembrane region" description="Helical" evidence="2">
    <location>
        <begin position="39"/>
        <end position="60"/>
    </location>
</feature>
<feature type="transmembrane region" description="Helical" evidence="2">
    <location>
        <begin position="12"/>
        <end position="32"/>
    </location>
</feature>
<protein>
    <recommendedName>
        <fullName evidence="5">RTA-like protein</fullName>
    </recommendedName>
</protein>
<keyword evidence="2" id="KW-1133">Transmembrane helix</keyword>
<dbReference type="EMBL" id="MKZY01000007">
    <property type="protein sequence ID" value="OOO07096.1"/>
    <property type="molecule type" value="Genomic_DNA"/>
</dbReference>
<dbReference type="Proteomes" id="UP000190312">
    <property type="component" value="Unassembled WGS sequence"/>
</dbReference>
<sequence length="313" mass="34991">MGTSTPYFELSWSISSTIGIFALIACLLVANLTRLSPLLAVPLVVSTACALANGLCYYAFYSNYALKNRVAAGVFADFFWLVQEAGLSFYSYQILVRALQNWSRMIYLLIFWILMAAIVGIRVAIMTSRAQGLLHGSDTLQYLVAHLHMGYFIAIALLEILSSGLLIKLFRDTHRSTLEFMSTSNILQQLIRTTEMRLATLALIGTGRSITYSFQTASQEVTSLAGQFDRFLYTMECLFPFIMLIDILASKIHRDCGLSDVQRTHDERIASDLTTRRCNCQKSSAEPSADSLRRAYSAESSPREMTARINEMG</sequence>
<organism evidence="3 4">
    <name type="scientific">Aspergillus oryzae</name>
    <name type="common">Yellow koji mold</name>
    <dbReference type="NCBI Taxonomy" id="5062"/>
    <lineage>
        <taxon>Eukaryota</taxon>
        <taxon>Fungi</taxon>
        <taxon>Dikarya</taxon>
        <taxon>Ascomycota</taxon>
        <taxon>Pezizomycotina</taxon>
        <taxon>Eurotiomycetes</taxon>
        <taxon>Eurotiomycetidae</taxon>
        <taxon>Eurotiales</taxon>
        <taxon>Aspergillaceae</taxon>
        <taxon>Aspergillus</taxon>
        <taxon>Aspergillus subgen. Circumdati</taxon>
    </lineage>
</organism>
<evidence type="ECO:0000313" key="4">
    <source>
        <dbReference type="Proteomes" id="UP000190312"/>
    </source>
</evidence>
<keyword evidence="2" id="KW-0472">Membrane</keyword>
<evidence type="ECO:0000256" key="1">
    <source>
        <dbReference type="SAM" id="MobiDB-lite"/>
    </source>
</evidence>
<dbReference type="AlphaFoldDB" id="A0A1S9DDU0"/>
<evidence type="ECO:0008006" key="5">
    <source>
        <dbReference type="Google" id="ProtNLM"/>
    </source>
</evidence>
<gene>
    <name evidence="3" type="ORF">OAory_01092990</name>
</gene>
<feature type="transmembrane region" description="Helical" evidence="2">
    <location>
        <begin position="145"/>
        <end position="167"/>
    </location>
</feature>
<name>A0A1S9DDU0_ASPOZ</name>
<feature type="transmembrane region" description="Helical" evidence="2">
    <location>
        <begin position="72"/>
        <end position="93"/>
    </location>
</feature>
<evidence type="ECO:0000313" key="3">
    <source>
        <dbReference type="EMBL" id="OOO07096.1"/>
    </source>
</evidence>
<reference evidence="3 4" key="1">
    <citation type="submission" date="2016-10" db="EMBL/GenBank/DDBJ databases">
        <title>Genome sequencing of Aspergillus oryzae BCC7051.</title>
        <authorList>
            <person name="Thammarongtham C."/>
            <person name="Vorapreeda T."/>
            <person name="Nookaew I."/>
            <person name="Srisuk T."/>
            <person name="Land M."/>
            <person name="Jeennor S."/>
            <person name="Laoteng K."/>
        </authorList>
    </citation>
    <scope>NUCLEOTIDE SEQUENCE [LARGE SCALE GENOMIC DNA]</scope>
    <source>
        <strain evidence="3 4">BCC7051</strain>
    </source>
</reference>
<dbReference type="OrthoDB" id="5306317at2759"/>
<feature type="region of interest" description="Disordered" evidence="1">
    <location>
        <begin position="289"/>
        <end position="313"/>
    </location>
</feature>
<accession>A0A1S9DDU0</accession>
<comment type="caution">
    <text evidence="3">The sequence shown here is derived from an EMBL/GenBank/DDBJ whole genome shotgun (WGS) entry which is preliminary data.</text>
</comment>
<keyword evidence="2" id="KW-0812">Transmembrane</keyword>